<accession>W9AX93</accession>
<evidence type="ECO:0000313" key="2">
    <source>
        <dbReference type="EMBL" id="CDO10449.1"/>
    </source>
</evidence>
<evidence type="ECO:0000256" key="1">
    <source>
        <dbReference type="SAM" id="SignalP"/>
    </source>
</evidence>
<reference evidence="2" key="2">
    <citation type="submission" date="2014-03" db="EMBL/GenBank/DDBJ databases">
        <authorList>
            <person name="Urmite Genomes"/>
        </authorList>
    </citation>
    <scope>NUCLEOTIDE SEQUENCE</scope>
    <source>
        <strain evidence="2">DSM 44829</strain>
    </source>
</reference>
<sequence>MKRFVITTMTTAALAGAAVGLAGAATAAAAAPTSPDAVIHQLEAKGYEVVVTRTSGNESGPCSVAAVRPGQTFTGKSKEIHGVQSPVTVHKTMYVDLRC</sequence>
<reference evidence="2" key="1">
    <citation type="submission" date="2014-03" db="EMBL/GenBank/DDBJ databases">
        <title>Draft Genome Sequence of Mycobacterium cosmeticum DSM 44829.</title>
        <authorList>
            <person name="Croce O."/>
            <person name="Robert C."/>
            <person name="Raoult D."/>
            <person name="Drancourt M."/>
        </authorList>
    </citation>
    <scope>NUCLEOTIDE SEQUENCE [LARGE SCALE GENOMIC DNA]</scope>
    <source>
        <strain evidence="2">DSM 44829</strain>
    </source>
</reference>
<name>W9AX93_MYCCO</name>
<organism evidence="2 3">
    <name type="scientific">Mycolicibacterium cosmeticum</name>
    <dbReference type="NCBI Taxonomy" id="258533"/>
    <lineage>
        <taxon>Bacteria</taxon>
        <taxon>Bacillati</taxon>
        <taxon>Actinomycetota</taxon>
        <taxon>Actinomycetes</taxon>
        <taxon>Mycobacteriales</taxon>
        <taxon>Mycobacteriaceae</taxon>
        <taxon>Mycolicibacterium</taxon>
    </lineage>
</organism>
<dbReference type="EMBL" id="CCBB010000003">
    <property type="protein sequence ID" value="CDO10449.1"/>
    <property type="molecule type" value="Genomic_DNA"/>
</dbReference>
<feature type="chain" id="PRO_5004918456" description="PASTA domain-containing protein" evidence="1">
    <location>
        <begin position="31"/>
        <end position="99"/>
    </location>
</feature>
<dbReference type="OrthoDB" id="4629379at2"/>
<keyword evidence="3" id="KW-1185">Reference proteome</keyword>
<gene>
    <name evidence="2" type="ORF">BN977_05282</name>
</gene>
<feature type="signal peptide" evidence="1">
    <location>
        <begin position="1"/>
        <end position="30"/>
    </location>
</feature>
<dbReference type="STRING" id="258533.BN977_05282"/>
<proteinExistence type="predicted"/>
<dbReference type="eggNOG" id="ENOG50322XG">
    <property type="taxonomic scope" value="Bacteria"/>
</dbReference>
<protein>
    <recommendedName>
        <fullName evidence="4">PASTA domain-containing protein</fullName>
    </recommendedName>
</protein>
<evidence type="ECO:0000313" key="3">
    <source>
        <dbReference type="Proteomes" id="UP000028870"/>
    </source>
</evidence>
<dbReference type="AlphaFoldDB" id="W9AX93"/>
<comment type="caution">
    <text evidence="2">The sequence shown here is derived from an EMBL/GenBank/DDBJ whole genome shotgun (WGS) entry which is preliminary data.</text>
</comment>
<dbReference type="RefSeq" id="WP_024451163.1">
    <property type="nucleotide sequence ID" value="NZ_CCBB010000003.1"/>
</dbReference>
<dbReference type="Proteomes" id="UP000028870">
    <property type="component" value="Unassembled WGS sequence"/>
</dbReference>
<keyword evidence="1" id="KW-0732">Signal</keyword>
<evidence type="ECO:0008006" key="4">
    <source>
        <dbReference type="Google" id="ProtNLM"/>
    </source>
</evidence>